<dbReference type="InterPro" id="IPR043502">
    <property type="entry name" value="DNA/RNA_pol_sf"/>
</dbReference>
<dbReference type="PROSITE" id="PS50879">
    <property type="entry name" value="RNASE_H_1"/>
    <property type="match status" value="1"/>
</dbReference>
<dbReference type="PROSITE" id="PS50878">
    <property type="entry name" value="RT_POL"/>
    <property type="match status" value="1"/>
</dbReference>
<dbReference type="CDD" id="cd01650">
    <property type="entry name" value="RT_nLTR_like"/>
    <property type="match status" value="1"/>
</dbReference>
<dbReference type="Pfam" id="PF00078">
    <property type="entry name" value="RVT_1"/>
    <property type="match status" value="1"/>
</dbReference>
<sequence length="717" mass="80393">MATAKIIPKPGKDNYQQLSSFRPIGLINVFGKLLERLINNRLIHHLESTHSSASNQYGFKNQKSTVLAINSALDIIRTAKTNGEQVIAVSLDIRAAFDRAWWPAIFRRLRDVNCPRNIYLLLLSYVQDREVQIQFADCRVTKFMSRGCIQGSVIGPTMWNLILDDLLTSAMPIGCKLQAYADDVLLIAHADNNFALECITNQALDQISKWGQGVKLEFGPEKTQIIAFTHRAIRCKIHMGTQNLKFTKQIKYLGIVIDNKLRFNQHAEYAIMKAKKIFNRMSLFIRPTWGVHPGNVKTIYEQVIEPIISYGAGIWHPALDNTYVRERLLSLQRSFAVKIIQGFRTISTAASITLAGLTPLPDKVSAVADIEKSKLLGVSSFLPGDVPIESFCPPSELPHPTERGGIEFTEISSATDLAQMAAENTWFIYTDGSKHDDRVGAAFVLQHSAGNRTTARKKFKLHDCCSVYQAELLAIREACAYSLQNLRTATKVIIISDCKSALLELQNACSRNRFAVSIQKSISQARSVGIAVELAWIKAHVGFSGNEEADEAAKSAANLHKALDHGSIPISYIKLLNKQKCIKASEQLYSKTANCAYTKNLLPTYDNVTEYLKHVTPNFAITQFLTGHGYTKQYLHRFKISATDTCPCDGTTTQNFQHLLQDCPRFAIPRYNHTTLSYSYNLDPYNLLNVITKESTLNSFHNLITHIVKELKNFNKT</sequence>
<dbReference type="Gene3D" id="3.30.420.10">
    <property type="entry name" value="Ribonuclease H-like superfamily/Ribonuclease H"/>
    <property type="match status" value="1"/>
</dbReference>
<dbReference type="Proteomes" id="UP001549921">
    <property type="component" value="Unassembled WGS sequence"/>
</dbReference>
<dbReference type="SUPFAM" id="SSF56672">
    <property type="entry name" value="DNA/RNA polymerases"/>
    <property type="match status" value="1"/>
</dbReference>
<dbReference type="Pfam" id="PF00075">
    <property type="entry name" value="RNase_H"/>
    <property type="match status" value="1"/>
</dbReference>
<dbReference type="GO" id="GO:0071897">
    <property type="term" value="P:DNA biosynthetic process"/>
    <property type="evidence" value="ECO:0007669"/>
    <property type="project" value="UniProtKB-ARBA"/>
</dbReference>
<dbReference type="GO" id="GO:0042575">
    <property type="term" value="C:DNA polymerase complex"/>
    <property type="evidence" value="ECO:0007669"/>
    <property type="project" value="UniProtKB-ARBA"/>
</dbReference>
<dbReference type="InterPro" id="IPR002156">
    <property type="entry name" value="RNaseH_domain"/>
</dbReference>
<evidence type="ECO:0000259" key="1">
    <source>
        <dbReference type="PROSITE" id="PS50878"/>
    </source>
</evidence>
<dbReference type="SUPFAM" id="SSF53098">
    <property type="entry name" value="Ribonuclease H-like"/>
    <property type="match status" value="1"/>
</dbReference>
<dbReference type="PANTHER" id="PTHR33481">
    <property type="entry name" value="REVERSE TRANSCRIPTASE"/>
    <property type="match status" value="1"/>
</dbReference>
<protein>
    <submittedName>
        <fullName evidence="3">Uncharacterized protein</fullName>
    </submittedName>
</protein>
<accession>A0ABD0SC40</accession>
<dbReference type="InterPro" id="IPR012337">
    <property type="entry name" value="RNaseH-like_sf"/>
</dbReference>
<evidence type="ECO:0000313" key="3">
    <source>
        <dbReference type="EMBL" id="KAL0811620.1"/>
    </source>
</evidence>
<dbReference type="InterPro" id="IPR036397">
    <property type="entry name" value="RNaseH_sf"/>
</dbReference>
<gene>
    <name evidence="3" type="ORF">ABMA28_009990</name>
</gene>
<comment type="caution">
    <text evidence="3">The sequence shown here is derived from an EMBL/GenBank/DDBJ whole genome shotgun (WGS) entry which is preliminary data.</text>
</comment>
<organism evidence="3 4">
    <name type="scientific">Loxostege sticticalis</name>
    <name type="common">Beet webworm moth</name>
    <dbReference type="NCBI Taxonomy" id="481309"/>
    <lineage>
        <taxon>Eukaryota</taxon>
        <taxon>Metazoa</taxon>
        <taxon>Ecdysozoa</taxon>
        <taxon>Arthropoda</taxon>
        <taxon>Hexapoda</taxon>
        <taxon>Insecta</taxon>
        <taxon>Pterygota</taxon>
        <taxon>Neoptera</taxon>
        <taxon>Endopterygota</taxon>
        <taxon>Lepidoptera</taxon>
        <taxon>Glossata</taxon>
        <taxon>Ditrysia</taxon>
        <taxon>Pyraloidea</taxon>
        <taxon>Crambidae</taxon>
        <taxon>Pyraustinae</taxon>
        <taxon>Loxostege</taxon>
    </lineage>
</organism>
<feature type="domain" description="RNase H type-1" evidence="2">
    <location>
        <begin position="422"/>
        <end position="558"/>
    </location>
</feature>
<dbReference type="EMBL" id="JBEDNZ010000024">
    <property type="protein sequence ID" value="KAL0811620.1"/>
    <property type="molecule type" value="Genomic_DNA"/>
</dbReference>
<name>A0ABD0SC40_LOXSC</name>
<evidence type="ECO:0000313" key="4">
    <source>
        <dbReference type="Proteomes" id="UP001549921"/>
    </source>
</evidence>
<dbReference type="AlphaFoldDB" id="A0ABD0SC40"/>
<dbReference type="PANTHER" id="PTHR33481:SF1">
    <property type="entry name" value="ENDONUCLEASE_EXONUCLEASE_PHOSPHATASE DOMAIN-CONTAINING PROTEIN-RELATED"/>
    <property type="match status" value="1"/>
</dbReference>
<dbReference type="InterPro" id="IPR000477">
    <property type="entry name" value="RT_dom"/>
</dbReference>
<dbReference type="CDD" id="cd09276">
    <property type="entry name" value="Rnase_HI_RT_non_LTR"/>
    <property type="match status" value="1"/>
</dbReference>
<proteinExistence type="predicted"/>
<reference evidence="3 4" key="1">
    <citation type="submission" date="2024-06" db="EMBL/GenBank/DDBJ databases">
        <title>A chromosome-level genome assembly of beet webworm, Loxostege sticticalis.</title>
        <authorList>
            <person name="Zhang Y."/>
        </authorList>
    </citation>
    <scope>NUCLEOTIDE SEQUENCE [LARGE SCALE GENOMIC DNA]</scope>
    <source>
        <strain evidence="3">AQ028</strain>
        <tissue evidence="3">Male pupae</tissue>
    </source>
</reference>
<evidence type="ECO:0000259" key="2">
    <source>
        <dbReference type="PROSITE" id="PS50879"/>
    </source>
</evidence>
<feature type="domain" description="Reverse transcriptase" evidence="1">
    <location>
        <begin position="1"/>
        <end position="257"/>
    </location>
</feature>